<dbReference type="PANTHER" id="PTHR43861:SF1">
    <property type="entry name" value="TRANS-ACONITATE 2-METHYLTRANSFERASE"/>
    <property type="match status" value="1"/>
</dbReference>
<name>A0A074ME40_ERYLO</name>
<feature type="domain" description="Methyltransferase" evidence="3">
    <location>
        <begin position="44"/>
        <end position="132"/>
    </location>
</feature>
<dbReference type="GO" id="GO:0032259">
    <property type="term" value="P:methylation"/>
    <property type="evidence" value="ECO:0007669"/>
    <property type="project" value="UniProtKB-KW"/>
</dbReference>
<evidence type="ECO:0000256" key="2">
    <source>
        <dbReference type="ARBA" id="ARBA00022679"/>
    </source>
</evidence>
<evidence type="ECO:0000256" key="1">
    <source>
        <dbReference type="ARBA" id="ARBA00022603"/>
    </source>
</evidence>
<evidence type="ECO:0000313" key="5">
    <source>
        <dbReference type="Proteomes" id="UP000027647"/>
    </source>
</evidence>
<dbReference type="PANTHER" id="PTHR43861">
    <property type="entry name" value="TRANS-ACONITATE 2-METHYLTRANSFERASE-RELATED"/>
    <property type="match status" value="1"/>
</dbReference>
<dbReference type="AlphaFoldDB" id="A0A074ME40"/>
<accession>A0A074ME40</accession>
<keyword evidence="5" id="KW-1185">Reference proteome</keyword>
<dbReference type="OrthoDB" id="9804312at2"/>
<dbReference type="Proteomes" id="UP000027647">
    <property type="component" value="Unassembled WGS sequence"/>
</dbReference>
<reference evidence="4 5" key="1">
    <citation type="submission" date="2014-04" db="EMBL/GenBank/DDBJ databases">
        <title>A comprehensive comparison of genomes of Erythrobacter spp. strains.</title>
        <authorList>
            <person name="Zheng Q."/>
        </authorList>
    </citation>
    <scope>NUCLEOTIDE SEQUENCE [LARGE SCALE GENOMIC DNA]</scope>
    <source>
        <strain evidence="4 5">DSM 6997</strain>
    </source>
</reference>
<comment type="caution">
    <text evidence="4">The sequence shown here is derived from an EMBL/GenBank/DDBJ whole genome shotgun (WGS) entry which is preliminary data.</text>
</comment>
<dbReference type="Pfam" id="PF13649">
    <property type="entry name" value="Methyltransf_25"/>
    <property type="match status" value="1"/>
</dbReference>
<proteinExistence type="predicted"/>
<keyword evidence="1" id="KW-0489">Methyltransferase</keyword>
<organism evidence="4 5">
    <name type="scientific">Erythrobacter longus</name>
    <dbReference type="NCBI Taxonomy" id="1044"/>
    <lineage>
        <taxon>Bacteria</taxon>
        <taxon>Pseudomonadati</taxon>
        <taxon>Pseudomonadota</taxon>
        <taxon>Alphaproteobacteria</taxon>
        <taxon>Sphingomonadales</taxon>
        <taxon>Erythrobacteraceae</taxon>
        <taxon>Erythrobacter/Porphyrobacter group</taxon>
        <taxon>Erythrobacter</taxon>
    </lineage>
</organism>
<evidence type="ECO:0000313" key="4">
    <source>
        <dbReference type="EMBL" id="KEO91749.1"/>
    </source>
</evidence>
<dbReference type="eggNOG" id="COG2227">
    <property type="taxonomic scope" value="Bacteria"/>
</dbReference>
<dbReference type="STRING" id="1044.EH31_03505"/>
<dbReference type="RefSeq" id="WP_034958085.1">
    <property type="nucleotide sequence ID" value="NZ_JMIW01000001.1"/>
</dbReference>
<dbReference type="InterPro" id="IPR041698">
    <property type="entry name" value="Methyltransf_25"/>
</dbReference>
<protein>
    <recommendedName>
        <fullName evidence="3">Methyltransferase domain-containing protein</fullName>
    </recommendedName>
</protein>
<dbReference type="GO" id="GO:0008168">
    <property type="term" value="F:methyltransferase activity"/>
    <property type="evidence" value="ECO:0007669"/>
    <property type="project" value="UniProtKB-KW"/>
</dbReference>
<dbReference type="SUPFAM" id="SSF53335">
    <property type="entry name" value="S-adenosyl-L-methionine-dependent methyltransferases"/>
    <property type="match status" value="1"/>
</dbReference>
<evidence type="ECO:0000259" key="3">
    <source>
        <dbReference type="Pfam" id="PF13649"/>
    </source>
</evidence>
<sequence>MPEIDPATFDFYQSQAPHFSLSSAAAHSRHLDGFLDRLPEGARVLELGCGAGRDAARIKERGFDLDATDGIPAMVAKANERHDVNARLLPFDQLEAHGEYNAVWAHACLLHCPRAELPHVLARIHRALRPGGYHYASYKLGDGEAKSDGRDLLGRLHNFPSSDWLIQTYDEAAFERVDSEVFAGKASDGTQRDWLAVTVRKI</sequence>
<keyword evidence="2" id="KW-0808">Transferase</keyword>
<dbReference type="InterPro" id="IPR029063">
    <property type="entry name" value="SAM-dependent_MTases_sf"/>
</dbReference>
<dbReference type="EMBL" id="JMIW01000001">
    <property type="protein sequence ID" value="KEO91749.1"/>
    <property type="molecule type" value="Genomic_DNA"/>
</dbReference>
<dbReference type="Gene3D" id="3.40.50.150">
    <property type="entry name" value="Vaccinia Virus protein VP39"/>
    <property type="match status" value="1"/>
</dbReference>
<dbReference type="CDD" id="cd02440">
    <property type="entry name" value="AdoMet_MTases"/>
    <property type="match status" value="1"/>
</dbReference>
<gene>
    <name evidence="4" type="ORF">EH31_03505</name>
</gene>